<keyword evidence="3" id="KW-1185">Reference proteome</keyword>
<comment type="caution">
    <text evidence="2">The sequence shown here is derived from an EMBL/GenBank/DDBJ whole genome shotgun (WGS) entry which is preliminary data.</text>
</comment>
<accession>A0A1Y2DI79</accession>
<feature type="compositionally biased region" description="Polar residues" evidence="1">
    <location>
        <begin position="245"/>
        <end position="263"/>
    </location>
</feature>
<feature type="region of interest" description="Disordered" evidence="1">
    <location>
        <begin position="1"/>
        <end position="31"/>
    </location>
</feature>
<name>A0A1Y2DI79_9PEZI</name>
<feature type="compositionally biased region" description="Basic and acidic residues" evidence="1">
    <location>
        <begin position="217"/>
        <end position="227"/>
    </location>
</feature>
<dbReference type="GeneID" id="63780582"/>
<protein>
    <submittedName>
        <fullName evidence="2">Uncharacterized protein</fullName>
    </submittedName>
</protein>
<sequence>MTERASPEEWERPWRHAGTISRAATPRQDAIRPRTISNPAEIFNKIRSRAGLSSKKKRNTKMDVSSLMVKSVTGRMTPAEVIQTVPVLFYDPQEWSRAVHSRLSTNEMREKRESEWEQIGGQWRKKLTAPPRLSDRPLKKREPDYKTYLGEALVGITSDDFTAHQVLAILFTMLQRGLEDWYLDMSVNGPFSRYSSSRGKIINSDSVRTSSASEDWMDSRMAKRPSDESLQEGPGPTYWRGLGVATTTRLGSPRTSRSTVHQKQATEMDAEVRRRSFRSISWTNKNRQSGSYTSFW</sequence>
<dbReference type="InParanoid" id="A0A1Y2DI79"/>
<evidence type="ECO:0000313" key="2">
    <source>
        <dbReference type="EMBL" id="ORY58846.1"/>
    </source>
</evidence>
<organism evidence="2 3">
    <name type="scientific">Pseudomassariella vexata</name>
    <dbReference type="NCBI Taxonomy" id="1141098"/>
    <lineage>
        <taxon>Eukaryota</taxon>
        <taxon>Fungi</taxon>
        <taxon>Dikarya</taxon>
        <taxon>Ascomycota</taxon>
        <taxon>Pezizomycotina</taxon>
        <taxon>Sordariomycetes</taxon>
        <taxon>Xylariomycetidae</taxon>
        <taxon>Amphisphaeriales</taxon>
        <taxon>Pseudomassariaceae</taxon>
        <taxon>Pseudomassariella</taxon>
    </lineage>
</organism>
<proteinExistence type="predicted"/>
<feature type="compositionally biased region" description="Basic and acidic residues" evidence="1">
    <location>
        <begin position="1"/>
        <end position="14"/>
    </location>
</feature>
<gene>
    <name evidence="2" type="ORF">BCR38DRAFT_489203</name>
</gene>
<evidence type="ECO:0000313" key="3">
    <source>
        <dbReference type="Proteomes" id="UP000193689"/>
    </source>
</evidence>
<dbReference type="Proteomes" id="UP000193689">
    <property type="component" value="Unassembled WGS sequence"/>
</dbReference>
<dbReference type="RefSeq" id="XP_040711658.1">
    <property type="nucleotide sequence ID" value="XM_040864370.1"/>
</dbReference>
<reference evidence="2 3" key="1">
    <citation type="submission" date="2016-07" db="EMBL/GenBank/DDBJ databases">
        <title>Pervasive Adenine N6-methylation of Active Genes in Fungi.</title>
        <authorList>
            <consortium name="DOE Joint Genome Institute"/>
            <person name="Mondo S.J."/>
            <person name="Dannebaum R.O."/>
            <person name="Kuo R.C."/>
            <person name="Labutti K."/>
            <person name="Haridas S."/>
            <person name="Kuo A."/>
            <person name="Salamov A."/>
            <person name="Ahrendt S.R."/>
            <person name="Lipzen A."/>
            <person name="Sullivan W."/>
            <person name="Andreopoulos W.B."/>
            <person name="Clum A."/>
            <person name="Lindquist E."/>
            <person name="Daum C."/>
            <person name="Ramamoorthy G.K."/>
            <person name="Gryganskyi A."/>
            <person name="Culley D."/>
            <person name="Magnuson J.K."/>
            <person name="James T.Y."/>
            <person name="O'Malley M.A."/>
            <person name="Stajich J.E."/>
            <person name="Spatafora J.W."/>
            <person name="Visel A."/>
            <person name="Grigoriev I.V."/>
        </authorList>
    </citation>
    <scope>NUCLEOTIDE SEQUENCE [LARGE SCALE GENOMIC DNA]</scope>
    <source>
        <strain evidence="2 3">CBS 129021</strain>
    </source>
</reference>
<dbReference type="AlphaFoldDB" id="A0A1Y2DI79"/>
<feature type="region of interest" description="Disordered" evidence="1">
    <location>
        <begin position="212"/>
        <end position="272"/>
    </location>
</feature>
<dbReference type="EMBL" id="MCFJ01000015">
    <property type="protein sequence ID" value="ORY58846.1"/>
    <property type="molecule type" value="Genomic_DNA"/>
</dbReference>
<evidence type="ECO:0000256" key="1">
    <source>
        <dbReference type="SAM" id="MobiDB-lite"/>
    </source>
</evidence>